<evidence type="ECO:0000259" key="2">
    <source>
        <dbReference type="Pfam" id="PF00535"/>
    </source>
</evidence>
<dbReference type="EMBL" id="PCVL01000003">
    <property type="protein sequence ID" value="PIQ72969.1"/>
    <property type="molecule type" value="Genomic_DNA"/>
</dbReference>
<dbReference type="Proteomes" id="UP000229570">
    <property type="component" value="Unassembled WGS sequence"/>
</dbReference>
<name>A0A2H0KNX8_9BACT</name>
<evidence type="ECO:0000313" key="4">
    <source>
        <dbReference type="Proteomes" id="UP000229570"/>
    </source>
</evidence>
<proteinExistence type="predicted"/>
<dbReference type="PANTHER" id="PTHR43630">
    <property type="entry name" value="POLY-BETA-1,6-N-ACETYL-D-GLUCOSAMINE SYNTHASE"/>
    <property type="match status" value="1"/>
</dbReference>
<evidence type="ECO:0000313" key="3">
    <source>
        <dbReference type="EMBL" id="PIQ72969.1"/>
    </source>
</evidence>
<dbReference type="Pfam" id="PF00535">
    <property type="entry name" value="Glycos_transf_2"/>
    <property type="match status" value="1"/>
</dbReference>
<dbReference type="SUPFAM" id="SSF53448">
    <property type="entry name" value="Nucleotide-diphospho-sugar transferases"/>
    <property type="match status" value="1"/>
</dbReference>
<feature type="domain" description="Glycosyltransferase 2-like" evidence="2">
    <location>
        <begin position="7"/>
        <end position="128"/>
    </location>
</feature>
<dbReference type="CDD" id="cd02511">
    <property type="entry name" value="Beta4Glucosyltransferase"/>
    <property type="match status" value="1"/>
</dbReference>
<keyword evidence="1" id="KW-0812">Transmembrane</keyword>
<accession>A0A2H0KNX8</accession>
<gene>
    <name evidence="3" type="ORF">COV86_00440</name>
</gene>
<protein>
    <recommendedName>
        <fullName evidence="2">Glycosyltransferase 2-like domain-containing protein</fullName>
    </recommendedName>
</protein>
<dbReference type="Gene3D" id="3.90.550.10">
    <property type="entry name" value="Spore Coat Polysaccharide Biosynthesis Protein SpsA, Chain A"/>
    <property type="match status" value="1"/>
</dbReference>
<dbReference type="AlphaFoldDB" id="A0A2H0KNX8"/>
<sequence>MDMENISAVIVVKDCPPFLLKVIESINDLVHEIIIVDIGISPQLIETLKKNKKIKIVTLKEAVPYVELIRNKTKDFAKSDYIFFLDPDEIVTPGLKTIIKSRLLSYDYFKIPRKNIILGRWIKHSRWWPDYQIRLFKKNKVVWPKIIHRQPKAIGRGLEIDAKEEFALIHHNYRDLDEYFDKTKRYAKYEARELYEEKRIFTFSDTVKKSLNEFISRYFAAQGYKDGVQGFILAVLQLFYYFLVYFYYLEMKKFKTDEKVDETEFFKTGLKEVLHWKKNKTIKERLIKKLL</sequence>
<evidence type="ECO:0000256" key="1">
    <source>
        <dbReference type="SAM" id="Phobius"/>
    </source>
</evidence>
<comment type="caution">
    <text evidence="3">The sequence shown here is derived from an EMBL/GenBank/DDBJ whole genome shotgun (WGS) entry which is preliminary data.</text>
</comment>
<dbReference type="InterPro" id="IPR029044">
    <property type="entry name" value="Nucleotide-diphossugar_trans"/>
</dbReference>
<reference evidence="3 4" key="1">
    <citation type="submission" date="2017-09" db="EMBL/GenBank/DDBJ databases">
        <title>Depth-based differentiation of microbial function through sediment-hosted aquifers and enrichment of novel symbionts in the deep terrestrial subsurface.</title>
        <authorList>
            <person name="Probst A.J."/>
            <person name="Ladd B."/>
            <person name="Jarett J.K."/>
            <person name="Geller-Mcgrath D.E."/>
            <person name="Sieber C.M."/>
            <person name="Emerson J.B."/>
            <person name="Anantharaman K."/>
            <person name="Thomas B.C."/>
            <person name="Malmstrom R."/>
            <person name="Stieglmeier M."/>
            <person name="Klingl A."/>
            <person name="Woyke T."/>
            <person name="Ryan C.M."/>
            <person name="Banfield J.F."/>
        </authorList>
    </citation>
    <scope>NUCLEOTIDE SEQUENCE [LARGE SCALE GENOMIC DNA]</scope>
    <source>
        <strain evidence="3">CG11_big_fil_rev_8_21_14_0_20_35_14</strain>
    </source>
</reference>
<keyword evidence="1" id="KW-0472">Membrane</keyword>
<keyword evidence="1" id="KW-1133">Transmembrane helix</keyword>
<dbReference type="PANTHER" id="PTHR43630:SF2">
    <property type="entry name" value="GLYCOSYLTRANSFERASE"/>
    <property type="match status" value="1"/>
</dbReference>
<feature type="transmembrane region" description="Helical" evidence="1">
    <location>
        <begin position="230"/>
        <end position="249"/>
    </location>
</feature>
<dbReference type="InterPro" id="IPR001173">
    <property type="entry name" value="Glyco_trans_2-like"/>
</dbReference>
<organism evidence="3 4">
    <name type="scientific">Candidatus Roizmanbacteria bacterium CG11_big_fil_rev_8_21_14_0_20_35_14</name>
    <dbReference type="NCBI Taxonomy" id="1974855"/>
    <lineage>
        <taxon>Bacteria</taxon>
        <taxon>Candidatus Roizmaniibacteriota</taxon>
    </lineage>
</organism>